<name>A0A813BCZ7_9DINO</name>
<gene>
    <name evidence="1" type="ORF">SNEC2469_LOCUS30219</name>
</gene>
<dbReference type="Proteomes" id="UP000601435">
    <property type="component" value="Unassembled WGS sequence"/>
</dbReference>
<protein>
    <submittedName>
        <fullName evidence="1">Uncharacterized protein</fullName>
    </submittedName>
</protein>
<organism evidence="1 2">
    <name type="scientific">Symbiodinium necroappetens</name>
    <dbReference type="NCBI Taxonomy" id="1628268"/>
    <lineage>
        <taxon>Eukaryota</taxon>
        <taxon>Sar</taxon>
        <taxon>Alveolata</taxon>
        <taxon>Dinophyceae</taxon>
        <taxon>Suessiales</taxon>
        <taxon>Symbiodiniaceae</taxon>
        <taxon>Symbiodinium</taxon>
    </lineage>
</organism>
<dbReference type="AlphaFoldDB" id="A0A813BCZ7"/>
<keyword evidence="2" id="KW-1185">Reference proteome</keyword>
<evidence type="ECO:0000313" key="2">
    <source>
        <dbReference type="Proteomes" id="UP000601435"/>
    </source>
</evidence>
<reference evidence="1" key="1">
    <citation type="submission" date="2021-02" db="EMBL/GenBank/DDBJ databases">
        <authorList>
            <person name="Dougan E. K."/>
            <person name="Rhodes N."/>
            <person name="Thang M."/>
            <person name="Chan C."/>
        </authorList>
    </citation>
    <scope>NUCLEOTIDE SEQUENCE</scope>
</reference>
<dbReference type="OrthoDB" id="408817at2759"/>
<dbReference type="EMBL" id="CAJNJA010069918">
    <property type="protein sequence ID" value="CAE7899392.1"/>
    <property type="molecule type" value="Genomic_DNA"/>
</dbReference>
<evidence type="ECO:0000313" key="1">
    <source>
        <dbReference type="EMBL" id="CAE7899392.1"/>
    </source>
</evidence>
<comment type="caution">
    <text evidence="1">The sequence shown here is derived from an EMBL/GenBank/DDBJ whole genome shotgun (WGS) entry which is preliminary data.</text>
</comment>
<sequence length="117" mass="12905">MGSAASLTRDSLQESRCILPSANSPDLVQEPEQQTDLARALTIEPEDQSPGDDIDCMLSWRSWGPGNSTPFIRRRGVRHHEMYMALLNAFQQEVEMSPDSLELSVAAHRGEPGKAIA</sequence>
<proteinExistence type="predicted"/>
<accession>A0A813BCZ7</accession>